<reference evidence="12" key="2">
    <citation type="submission" date="2015-06" db="UniProtKB">
        <authorList>
            <consortium name="EnsemblMetazoa"/>
        </authorList>
    </citation>
    <scope>IDENTIFICATION</scope>
</reference>
<dbReference type="Gene3D" id="1.10.1370.10">
    <property type="entry name" value="Neurolysin, domain 3"/>
    <property type="match status" value="1"/>
</dbReference>
<dbReference type="KEGG" id="tut:107366416"/>
<dbReference type="STRING" id="32264.T1KQY2"/>
<feature type="domain" description="Peptidase M3A/M3B catalytic" evidence="11">
    <location>
        <begin position="230"/>
        <end position="671"/>
    </location>
</feature>
<dbReference type="HOGENOM" id="CLU_001805_0_2_1"/>
<keyword evidence="8 10" id="KW-0482">Metalloprotease</keyword>
<evidence type="ECO:0000256" key="7">
    <source>
        <dbReference type="ARBA" id="ARBA00022946"/>
    </source>
</evidence>
<evidence type="ECO:0000256" key="5">
    <source>
        <dbReference type="ARBA" id="ARBA00022801"/>
    </source>
</evidence>
<comment type="cofactor">
    <cofactor evidence="10">
        <name>Zn(2+)</name>
        <dbReference type="ChEBI" id="CHEBI:29105"/>
    </cofactor>
    <text evidence="10">Binds 1 zinc ion.</text>
</comment>
<keyword evidence="6 10" id="KW-0862">Zinc</keyword>
<dbReference type="GO" id="GO:0004222">
    <property type="term" value="F:metalloendopeptidase activity"/>
    <property type="evidence" value="ECO:0007669"/>
    <property type="project" value="InterPro"/>
</dbReference>
<dbReference type="eggNOG" id="KOG2090">
    <property type="taxonomic scope" value="Eukaryota"/>
</dbReference>
<proteinExistence type="inferred from homology"/>
<dbReference type="EnsemblMetazoa" id="tetur18g01570.1">
    <property type="protein sequence ID" value="tetur18g01570.1"/>
    <property type="gene ID" value="tetur18g01570"/>
</dbReference>
<gene>
    <name evidence="12" type="primary">107366416</name>
</gene>
<protein>
    <recommendedName>
        <fullName evidence="11">Peptidase M3A/M3B catalytic domain-containing protein</fullName>
    </recommendedName>
</protein>
<evidence type="ECO:0000256" key="4">
    <source>
        <dbReference type="ARBA" id="ARBA00022723"/>
    </source>
</evidence>
<reference evidence="13" key="1">
    <citation type="submission" date="2011-08" db="EMBL/GenBank/DDBJ databases">
        <authorList>
            <person name="Rombauts S."/>
        </authorList>
    </citation>
    <scope>NUCLEOTIDE SEQUENCE</scope>
    <source>
        <strain evidence="13">London</strain>
    </source>
</reference>
<dbReference type="OrthoDB" id="17530at2759"/>
<dbReference type="GO" id="GO:0006627">
    <property type="term" value="P:protein processing involved in protein targeting to mitochondrion"/>
    <property type="evidence" value="ECO:0007669"/>
    <property type="project" value="TreeGrafter"/>
</dbReference>
<evidence type="ECO:0000313" key="13">
    <source>
        <dbReference type="Proteomes" id="UP000015104"/>
    </source>
</evidence>
<comment type="subcellular location">
    <subcellularLocation>
        <location evidence="1">Mitochondrion</location>
    </subcellularLocation>
</comment>
<dbReference type="Pfam" id="PF01432">
    <property type="entry name" value="Peptidase_M3"/>
    <property type="match status" value="1"/>
</dbReference>
<keyword evidence="4 10" id="KW-0479">Metal-binding</keyword>
<keyword evidence="5 10" id="KW-0378">Hydrolase</keyword>
<dbReference type="InterPro" id="IPR024079">
    <property type="entry name" value="MetalloPept_cat_dom_sf"/>
</dbReference>
<dbReference type="Gene3D" id="3.40.390.10">
    <property type="entry name" value="Collagenase (Catalytic Domain)"/>
    <property type="match status" value="1"/>
</dbReference>
<dbReference type="GO" id="GO:0046872">
    <property type="term" value="F:metal ion binding"/>
    <property type="evidence" value="ECO:0007669"/>
    <property type="project" value="UniProtKB-UniRule"/>
</dbReference>
<evidence type="ECO:0000256" key="2">
    <source>
        <dbReference type="ARBA" id="ARBA00006040"/>
    </source>
</evidence>
<dbReference type="AlphaFoldDB" id="T1KQY2"/>
<dbReference type="CDD" id="cd06457">
    <property type="entry name" value="M3A_MIP"/>
    <property type="match status" value="1"/>
</dbReference>
<evidence type="ECO:0000313" key="12">
    <source>
        <dbReference type="EnsemblMetazoa" id="tetur18g01570.1"/>
    </source>
</evidence>
<dbReference type="GO" id="GO:0006518">
    <property type="term" value="P:peptide metabolic process"/>
    <property type="evidence" value="ECO:0007669"/>
    <property type="project" value="TreeGrafter"/>
</dbReference>
<evidence type="ECO:0000256" key="3">
    <source>
        <dbReference type="ARBA" id="ARBA00022670"/>
    </source>
</evidence>
<dbReference type="Proteomes" id="UP000015104">
    <property type="component" value="Unassembled WGS sequence"/>
</dbReference>
<accession>T1KQY2</accession>
<evidence type="ECO:0000256" key="10">
    <source>
        <dbReference type="RuleBase" id="RU003435"/>
    </source>
</evidence>
<comment type="similarity">
    <text evidence="2 10">Belongs to the peptidase M3 family.</text>
</comment>
<evidence type="ECO:0000256" key="8">
    <source>
        <dbReference type="ARBA" id="ARBA00023049"/>
    </source>
</evidence>
<keyword evidence="7" id="KW-0809">Transit peptide</keyword>
<dbReference type="PANTHER" id="PTHR11804">
    <property type="entry name" value="PROTEASE M3 THIMET OLIGOPEPTIDASE-RELATED"/>
    <property type="match status" value="1"/>
</dbReference>
<dbReference type="GO" id="GO:0005739">
    <property type="term" value="C:mitochondrion"/>
    <property type="evidence" value="ECO:0007669"/>
    <property type="project" value="UniProtKB-SubCell"/>
</dbReference>
<dbReference type="FunFam" id="3.40.390.10:FF:000013">
    <property type="entry name" value="Mitochondrial intermediate peptidase"/>
    <property type="match status" value="1"/>
</dbReference>
<evidence type="ECO:0000259" key="11">
    <source>
        <dbReference type="Pfam" id="PF01432"/>
    </source>
</evidence>
<organism evidence="12 13">
    <name type="scientific">Tetranychus urticae</name>
    <name type="common">Two-spotted spider mite</name>
    <dbReference type="NCBI Taxonomy" id="32264"/>
    <lineage>
        <taxon>Eukaryota</taxon>
        <taxon>Metazoa</taxon>
        <taxon>Ecdysozoa</taxon>
        <taxon>Arthropoda</taxon>
        <taxon>Chelicerata</taxon>
        <taxon>Arachnida</taxon>
        <taxon>Acari</taxon>
        <taxon>Acariformes</taxon>
        <taxon>Trombidiformes</taxon>
        <taxon>Prostigmata</taxon>
        <taxon>Eleutherengona</taxon>
        <taxon>Raphignathae</taxon>
        <taxon>Tetranychoidea</taxon>
        <taxon>Tetranychidae</taxon>
        <taxon>Tetranychus</taxon>
    </lineage>
</organism>
<keyword evidence="9" id="KW-0496">Mitochondrion</keyword>
<dbReference type="EMBL" id="CAEY01000382">
    <property type="status" value="NOT_ANNOTATED_CDS"/>
    <property type="molecule type" value="Genomic_DNA"/>
</dbReference>
<dbReference type="OMA" id="ALMFEYM"/>
<evidence type="ECO:0000256" key="1">
    <source>
        <dbReference type="ARBA" id="ARBA00004173"/>
    </source>
</evidence>
<name>T1KQY2_TETUR</name>
<dbReference type="SUPFAM" id="SSF55486">
    <property type="entry name" value="Metalloproteases ('zincins'), catalytic domain"/>
    <property type="match status" value="1"/>
</dbReference>
<dbReference type="PANTHER" id="PTHR11804:SF79">
    <property type="entry name" value="MITOCHONDRIAL INTERMEDIATE PEPTIDASE"/>
    <property type="match status" value="1"/>
</dbReference>
<dbReference type="InterPro" id="IPR033851">
    <property type="entry name" value="M3A_MIP"/>
</dbReference>
<dbReference type="InterPro" id="IPR024077">
    <property type="entry name" value="Neurolysin/TOP_dom2"/>
</dbReference>
<keyword evidence="3 10" id="KW-0645">Protease</keyword>
<dbReference type="InterPro" id="IPR045090">
    <property type="entry name" value="Pept_M3A_M3B"/>
</dbReference>
<sequence>MRQPFGNLVRRCFCTSLKPYFNEIAPAKPSFFGDGWDNKGLFGIEELADASGFMEFSEGAKAKSYELLYEALSKNRTRKMVEIFDEMSNSLCKVADLAEFVRIGHPDPLFRKNATDASIKISREVEKLNVHRELYDCLKKVVDNGDVVPTTDVDKEVARLFLHDFEQSGVHLNDQDRDKVVQLNDFILHIGGYFVSRVSEPTLVPKEEVPKKYQDKFPVDGYNLSIRGLFTSSSDEDLREIAFKLFYKPDEHREKLLLQMLTARFALANLCGFPSFGERAIRGGIFESVAQVNSFLETLSDSLKPLAANDYNLMLSIKKKLDPSASEVKPWDPQYLIENFKYSRLSSALQETLSYFSLGVCMDGLNHIFKSLFNIHLEYCAPRAGELWHPDVIKLNVYDEHKQELGSIYCDFFERDGKPHQDCHFTIRGGCQLSDGNYQNPIVVLVLSLPKSNSFIPTLLSPHMVDNLFHEMGHAVHSILARTPFQHTTGTRCSTDLAEVPSILMEYFIQDPRVVSTFAKHYANDQPIPDNLLSTWIASKKFFNASETQLQLFYAALDQAYHGRDPLLGSNSTNAQAMKVCEKYYQFGYSPDIAWQLRFGHLVGYGAKYYSYLISRSVSRLIWTKYFSADPFSKEAGHIYQTRVLAHGGGKPAADIVEDILEHPVDPNYLSQSIIDDIVECNQRCKQFL</sequence>
<evidence type="ECO:0000256" key="9">
    <source>
        <dbReference type="ARBA" id="ARBA00023128"/>
    </source>
</evidence>
<keyword evidence="13" id="KW-1185">Reference proteome</keyword>
<evidence type="ECO:0000256" key="6">
    <source>
        <dbReference type="ARBA" id="ARBA00022833"/>
    </source>
</evidence>
<dbReference type="InterPro" id="IPR001567">
    <property type="entry name" value="Pept_M3A_M3B_dom"/>
</dbReference>